<name>A0ABX2D8T1_9CYAN</name>
<evidence type="ECO:0000313" key="2">
    <source>
        <dbReference type="Proteomes" id="UP000702425"/>
    </source>
</evidence>
<gene>
    <name evidence="1" type="ORF">E5S67_05812</name>
</gene>
<dbReference type="EMBL" id="SRRZ01000172">
    <property type="protein sequence ID" value="NQE38030.1"/>
    <property type="molecule type" value="Genomic_DNA"/>
</dbReference>
<reference evidence="1 2" key="1">
    <citation type="journal article" date="2020" name="Sci. Rep.">
        <title>A novel cyanobacterial geosmin producer, revising GeoA distribution and dispersion patterns in Bacteria.</title>
        <authorList>
            <person name="Churro C."/>
            <person name="Semedo-Aguiar A.P."/>
            <person name="Silva A.D."/>
            <person name="Pereira-Leal J.B."/>
            <person name="Leite R.B."/>
        </authorList>
    </citation>
    <scope>NUCLEOTIDE SEQUENCE [LARGE SCALE GENOMIC DNA]</scope>
    <source>
        <strain evidence="1 2">IPMA8</strain>
    </source>
</reference>
<accession>A0ABX2D8T1</accession>
<sequence>MPSPFPGMDPYLEHPELWPGMHNLLISEIFRFLSPQLRPKYLVSLEVRIYETADDDLSVIGIPDVTVMQPQTATVTTASNVAVAAPLTQPFTVTLPIPYTLREAYLEIRERGEKELITVIEILSPTNKRTGKGRQMYEEKREEVLSSRTHLIEIDLLRRGRKMPILENNIDSHYSVLVCRGNRRPRADLYAFNLQNPIPAFPLPLRSGDTEPVINLQELFTQIYDIASYDLKIDYRNWEVIPALSEADTIWADAWLRDRGLRD</sequence>
<protein>
    <recommendedName>
        <fullName evidence="3">DUF4058 family protein</fullName>
    </recommendedName>
</protein>
<dbReference type="RefSeq" id="WP_172192511.1">
    <property type="nucleotide sequence ID" value="NZ_CAWPPK010000082.1"/>
</dbReference>
<organism evidence="1 2">
    <name type="scientific">Microcoleus asticus IPMA8</name>
    <dbReference type="NCBI Taxonomy" id="2563858"/>
    <lineage>
        <taxon>Bacteria</taxon>
        <taxon>Bacillati</taxon>
        <taxon>Cyanobacteriota</taxon>
        <taxon>Cyanophyceae</taxon>
        <taxon>Oscillatoriophycideae</taxon>
        <taxon>Oscillatoriales</taxon>
        <taxon>Microcoleaceae</taxon>
        <taxon>Microcoleus</taxon>
        <taxon>Microcoleus asticus</taxon>
    </lineage>
</organism>
<keyword evidence="2" id="KW-1185">Reference proteome</keyword>
<proteinExistence type="predicted"/>
<evidence type="ECO:0008006" key="3">
    <source>
        <dbReference type="Google" id="ProtNLM"/>
    </source>
</evidence>
<comment type="caution">
    <text evidence="1">The sequence shown here is derived from an EMBL/GenBank/DDBJ whole genome shotgun (WGS) entry which is preliminary data.</text>
</comment>
<dbReference type="Pfam" id="PF13267">
    <property type="entry name" value="DUF4058"/>
    <property type="match status" value="1"/>
</dbReference>
<dbReference type="Proteomes" id="UP000702425">
    <property type="component" value="Unassembled WGS sequence"/>
</dbReference>
<evidence type="ECO:0000313" key="1">
    <source>
        <dbReference type="EMBL" id="NQE38030.1"/>
    </source>
</evidence>
<dbReference type="InterPro" id="IPR025132">
    <property type="entry name" value="DUF4058"/>
</dbReference>